<feature type="compositionally biased region" description="Basic and acidic residues" evidence="1">
    <location>
        <begin position="93"/>
        <end position="106"/>
    </location>
</feature>
<comment type="caution">
    <text evidence="2">The sequence shown here is derived from an EMBL/GenBank/DDBJ whole genome shotgun (WGS) entry which is preliminary data.</text>
</comment>
<evidence type="ECO:0000256" key="1">
    <source>
        <dbReference type="SAM" id="MobiDB-lite"/>
    </source>
</evidence>
<dbReference type="Proteomes" id="UP000712600">
    <property type="component" value="Unassembled WGS sequence"/>
</dbReference>
<proteinExistence type="predicted"/>
<name>A0A8S9QKS0_BRACR</name>
<accession>A0A8S9QKS0</accession>
<reference evidence="2" key="1">
    <citation type="submission" date="2019-12" db="EMBL/GenBank/DDBJ databases">
        <title>Genome sequencing and annotation of Brassica cretica.</title>
        <authorList>
            <person name="Studholme D.J."/>
            <person name="Sarris P."/>
        </authorList>
    </citation>
    <scope>NUCLEOTIDE SEQUENCE</scope>
    <source>
        <strain evidence="2">PFS-109/04</strain>
        <tissue evidence="2">Leaf</tissue>
    </source>
</reference>
<evidence type="ECO:0000313" key="2">
    <source>
        <dbReference type="EMBL" id="KAF3554622.1"/>
    </source>
</evidence>
<organism evidence="2 3">
    <name type="scientific">Brassica cretica</name>
    <name type="common">Mustard</name>
    <dbReference type="NCBI Taxonomy" id="69181"/>
    <lineage>
        <taxon>Eukaryota</taxon>
        <taxon>Viridiplantae</taxon>
        <taxon>Streptophyta</taxon>
        <taxon>Embryophyta</taxon>
        <taxon>Tracheophyta</taxon>
        <taxon>Spermatophyta</taxon>
        <taxon>Magnoliopsida</taxon>
        <taxon>eudicotyledons</taxon>
        <taxon>Gunneridae</taxon>
        <taxon>Pentapetalae</taxon>
        <taxon>rosids</taxon>
        <taxon>malvids</taxon>
        <taxon>Brassicales</taxon>
        <taxon>Brassicaceae</taxon>
        <taxon>Brassiceae</taxon>
        <taxon>Brassica</taxon>
    </lineage>
</organism>
<sequence>MHKDTSFVDPQLPKSGLELAATKSLVTLPIQHKQAIYNPTNEQEFTHGTGCEISRTLTPHERHKSKESKANSGSKDRRRKPEKPNSSQIEDNSLEKVAEEHRPGAIDDKFLVTLHTLTIHERVKAPSPTVNPKPHNCLLVEETLELPGQLRRIAEPP</sequence>
<dbReference type="AlphaFoldDB" id="A0A8S9QKS0"/>
<feature type="region of interest" description="Disordered" evidence="1">
    <location>
        <begin position="39"/>
        <end position="106"/>
    </location>
</feature>
<gene>
    <name evidence="2" type="ORF">F2Q69_00011702</name>
</gene>
<evidence type="ECO:0000313" key="3">
    <source>
        <dbReference type="Proteomes" id="UP000712600"/>
    </source>
</evidence>
<dbReference type="EMBL" id="QGKX02000996">
    <property type="protein sequence ID" value="KAF3554622.1"/>
    <property type="molecule type" value="Genomic_DNA"/>
</dbReference>
<protein>
    <submittedName>
        <fullName evidence="2">Uncharacterized protein</fullName>
    </submittedName>
</protein>